<evidence type="ECO:0000256" key="1">
    <source>
        <dbReference type="ARBA" id="ARBA00023015"/>
    </source>
</evidence>
<dbReference type="PANTHER" id="PTHR47506">
    <property type="entry name" value="TRANSCRIPTIONAL REGULATORY PROTEIN"/>
    <property type="match status" value="1"/>
</dbReference>
<dbReference type="Proteomes" id="UP000295030">
    <property type="component" value="Unassembled WGS sequence"/>
</dbReference>
<dbReference type="InterPro" id="IPR009057">
    <property type="entry name" value="Homeodomain-like_sf"/>
</dbReference>
<dbReference type="Gene3D" id="1.10.10.60">
    <property type="entry name" value="Homeodomain-like"/>
    <property type="match status" value="1"/>
</dbReference>
<keyword evidence="1" id="KW-0805">Transcription regulation</keyword>
<evidence type="ECO:0000256" key="3">
    <source>
        <dbReference type="ARBA" id="ARBA00023163"/>
    </source>
</evidence>
<proteinExistence type="predicted"/>
<dbReference type="GO" id="GO:0003677">
    <property type="term" value="F:DNA binding"/>
    <property type="evidence" value="ECO:0007669"/>
    <property type="project" value="UniProtKB-KW"/>
</dbReference>
<dbReference type="EMBL" id="SMFY01000005">
    <property type="protein sequence ID" value="TCK19599.1"/>
    <property type="molecule type" value="Genomic_DNA"/>
</dbReference>
<dbReference type="PANTHER" id="PTHR47506:SF1">
    <property type="entry name" value="HTH-TYPE TRANSCRIPTIONAL REGULATOR YJDC"/>
    <property type="match status" value="1"/>
</dbReference>
<evidence type="ECO:0000256" key="2">
    <source>
        <dbReference type="ARBA" id="ARBA00023125"/>
    </source>
</evidence>
<name>A0A4R1HJA9_ANCAQ</name>
<dbReference type="AlphaFoldDB" id="A0A4R1HJA9"/>
<dbReference type="OrthoDB" id="9795242at2"/>
<dbReference type="InterPro" id="IPR001647">
    <property type="entry name" value="HTH_TetR"/>
</dbReference>
<accession>A0A4R1HJA9</accession>
<evidence type="ECO:0000313" key="6">
    <source>
        <dbReference type="Proteomes" id="UP000295030"/>
    </source>
</evidence>
<keyword evidence="2" id="KW-0238">DNA-binding</keyword>
<dbReference type="SUPFAM" id="SSF46689">
    <property type="entry name" value="Homeodomain-like"/>
    <property type="match status" value="1"/>
</dbReference>
<feature type="domain" description="HTH tetR-type" evidence="4">
    <location>
        <begin position="31"/>
        <end position="73"/>
    </location>
</feature>
<comment type="caution">
    <text evidence="5">The sequence shown here is derived from an EMBL/GenBank/DDBJ whole genome shotgun (WGS) entry which is preliminary data.</text>
</comment>
<dbReference type="SUPFAM" id="SSF48498">
    <property type="entry name" value="Tetracyclin repressor-like, C-terminal domain"/>
    <property type="match status" value="1"/>
</dbReference>
<protein>
    <submittedName>
        <fullName evidence="5">TetR family transcriptional regulator</fullName>
    </submittedName>
</protein>
<dbReference type="Pfam" id="PF00440">
    <property type="entry name" value="TetR_N"/>
    <property type="match status" value="1"/>
</dbReference>
<dbReference type="InterPro" id="IPR036271">
    <property type="entry name" value="Tet_transcr_reg_TetR-rel_C_sf"/>
</dbReference>
<keyword evidence="3" id="KW-0804">Transcription</keyword>
<organism evidence="5 6">
    <name type="scientific">Ancylobacter aquaticus</name>
    <dbReference type="NCBI Taxonomy" id="100"/>
    <lineage>
        <taxon>Bacteria</taxon>
        <taxon>Pseudomonadati</taxon>
        <taxon>Pseudomonadota</taxon>
        <taxon>Alphaproteobacteria</taxon>
        <taxon>Hyphomicrobiales</taxon>
        <taxon>Xanthobacteraceae</taxon>
        <taxon>Ancylobacter</taxon>
    </lineage>
</organism>
<evidence type="ECO:0000313" key="5">
    <source>
        <dbReference type="EMBL" id="TCK19599.1"/>
    </source>
</evidence>
<sequence>MCSGRYVVWVKSVAAKLSRRPAFDRDQGVRVAQAMFHARGYDAVGVAELTTALDIKPPSLYAAYGSKLGLFERALQSYVETDFLPVSEILATDDDPARSLTNLFVAAARHYTRNPERRGCMITEAMRADDADAAAVATALGESGSQIIRDYIAAHAPPEAVDRILDYVLINLRGLSSFACLGYTAEKLVGCSEVAGRALKAEFATNAAS</sequence>
<dbReference type="Gene3D" id="1.10.357.10">
    <property type="entry name" value="Tetracycline Repressor, domain 2"/>
    <property type="match status" value="1"/>
</dbReference>
<evidence type="ECO:0000259" key="4">
    <source>
        <dbReference type="Pfam" id="PF00440"/>
    </source>
</evidence>
<gene>
    <name evidence="5" type="ORF">EV667_4031</name>
</gene>
<reference evidence="5 6" key="1">
    <citation type="submission" date="2019-03" db="EMBL/GenBank/DDBJ databases">
        <title>Genomic Encyclopedia of Type Strains, Phase IV (KMG-IV): sequencing the most valuable type-strain genomes for metagenomic binning, comparative biology and taxonomic classification.</title>
        <authorList>
            <person name="Goeker M."/>
        </authorList>
    </citation>
    <scope>NUCLEOTIDE SEQUENCE [LARGE SCALE GENOMIC DNA]</scope>
    <source>
        <strain evidence="5 6">DSM 101</strain>
    </source>
</reference>
<keyword evidence="6" id="KW-1185">Reference proteome</keyword>